<organism evidence="2 3">
    <name type="scientific">Profundibacterium mesophilum KAUST100406-0324</name>
    <dbReference type="NCBI Taxonomy" id="1037889"/>
    <lineage>
        <taxon>Bacteria</taxon>
        <taxon>Pseudomonadati</taxon>
        <taxon>Pseudomonadota</taxon>
        <taxon>Alphaproteobacteria</taxon>
        <taxon>Rhodobacterales</taxon>
        <taxon>Roseobacteraceae</taxon>
        <taxon>Profundibacterium</taxon>
    </lineage>
</organism>
<keyword evidence="1" id="KW-0472">Membrane</keyword>
<accession>A0A921NV23</accession>
<dbReference type="AlphaFoldDB" id="A0A921NV23"/>
<proteinExistence type="predicted"/>
<dbReference type="Proteomes" id="UP000698242">
    <property type="component" value="Unassembled WGS sequence"/>
</dbReference>
<evidence type="ECO:0000256" key="1">
    <source>
        <dbReference type="SAM" id="Phobius"/>
    </source>
</evidence>
<comment type="caution">
    <text evidence="2">The sequence shown here is derived from an EMBL/GenBank/DDBJ whole genome shotgun (WGS) entry which is preliminary data.</text>
</comment>
<keyword evidence="1" id="KW-0812">Transmembrane</keyword>
<sequence>MGSFIIGAGTAIGLAIGTFFVLEFATISVIEKSYNPSLNLEGVHIQYPGVERVNPAERVAEDEE</sequence>
<gene>
    <name evidence="2" type="ORF">PMES_01594</name>
</gene>
<keyword evidence="1" id="KW-1133">Transmembrane helix</keyword>
<reference evidence="2" key="1">
    <citation type="submission" date="2013-03" db="EMBL/GenBank/DDBJ databases">
        <title>Genome Sequence of the Profundibacterium mesophilum strain KAUST100406-0324T from Red Sea, a novel genus in the family Rhodobacteraceae.</title>
        <authorList>
            <person name="Essack M."/>
            <person name="Alam I."/>
            <person name="Lafi F."/>
            <person name="Alawi W."/>
            <person name="Kamanu F."/>
            <person name="Al-Suwailem A."/>
            <person name="Lee O.O."/>
            <person name="Xu Y."/>
            <person name="Bajic V."/>
            <person name="Qian P.-Y."/>
            <person name="Archer J."/>
        </authorList>
    </citation>
    <scope>NUCLEOTIDE SEQUENCE</scope>
    <source>
        <strain evidence="2">KAUST100406-0324</strain>
    </source>
</reference>
<evidence type="ECO:0000313" key="2">
    <source>
        <dbReference type="EMBL" id="KAF0676030.1"/>
    </source>
</evidence>
<keyword evidence="3" id="KW-1185">Reference proteome</keyword>
<name>A0A921NV23_9RHOB</name>
<protein>
    <submittedName>
        <fullName evidence="2">Uncharacterized protein</fullName>
    </submittedName>
</protein>
<dbReference type="EMBL" id="APKE01000019">
    <property type="protein sequence ID" value="KAF0676030.1"/>
    <property type="molecule type" value="Genomic_DNA"/>
</dbReference>
<evidence type="ECO:0000313" key="3">
    <source>
        <dbReference type="Proteomes" id="UP000698242"/>
    </source>
</evidence>
<feature type="transmembrane region" description="Helical" evidence="1">
    <location>
        <begin position="6"/>
        <end position="30"/>
    </location>
</feature>
<dbReference type="RefSeq" id="WP_159965138.1">
    <property type="nucleotide sequence ID" value="NZ_APKE01000019.1"/>
</dbReference>